<proteinExistence type="predicted"/>
<feature type="compositionally biased region" description="Low complexity" evidence="1">
    <location>
        <begin position="42"/>
        <end position="52"/>
    </location>
</feature>
<accession>A0A0A9GKF2</accession>
<name>A0A0A9GKF2_ARUDO</name>
<reference evidence="2" key="1">
    <citation type="submission" date="2014-09" db="EMBL/GenBank/DDBJ databases">
        <authorList>
            <person name="Magalhaes I.L.F."/>
            <person name="Oliveira U."/>
            <person name="Santos F.R."/>
            <person name="Vidigal T.H.D.A."/>
            <person name="Brescovit A.D."/>
            <person name="Santos A.J."/>
        </authorList>
    </citation>
    <scope>NUCLEOTIDE SEQUENCE</scope>
    <source>
        <tissue evidence="2">Shoot tissue taken approximately 20 cm above the soil surface</tissue>
    </source>
</reference>
<evidence type="ECO:0000313" key="2">
    <source>
        <dbReference type="EMBL" id="JAE21123.1"/>
    </source>
</evidence>
<sequence>MNTRRGRSVMRRRCTRRAAARTRTRLTRRTSGRIPRRGGGSQRSTSRGVSRS</sequence>
<evidence type="ECO:0000256" key="1">
    <source>
        <dbReference type="SAM" id="MobiDB-lite"/>
    </source>
</evidence>
<reference evidence="2" key="2">
    <citation type="journal article" date="2015" name="Data Brief">
        <title>Shoot transcriptome of the giant reed, Arundo donax.</title>
        <authorList>
            <person name="Barrero R.A."/>
            <person name="Guerrero F.D."/>
            <person name="Moolhuijzen P."/>
            <person name="Goolsby J.A."/>
            <person name="Tidwell J."/>
            <person name="Bellgard S.E."/>
            <person name="Bellgard M.I."/>
        </authorList>
    </citation>
    <scope>NUCLEOTIDE SEQUENCE</scope>
    <source>
        <tissue evidence="2">Shoot tissue taken approximately 20 cm above the soil surface</tissue>
    </source>
</reference>
<feature type="region of interest" description="Disordered" evidence="1">
    <location>
        <begin position="1"/>
        <end position="52"/>
    </location>
</feature>
<protein>
    <submittedName>
        <fullName evidence="2">Uncharacterized protein</fullName>
    </submittedName>
</protein>
<dbReference type="AlphaFoldDB" id="A0A0A9GKF2"/>
<feature type="compositionally biased region" description="Basic residues" evidence="1">
    <location>
        <begin position="1"/>
        <end position="36"/>
    </location>
</feature>
<dbReference type="EMBL" id="GBRH01176773">
    <property type="protein sequence ID" value="JAE21123.1"/>
    <property type="molecule type" value="Transcribed_RNA"/>
</dbReference>
<organism evidence="2">
    <name type="scientific">Arundo donax</name>
    <name type="common">Giant reed</name>
    <name type="synonym">Donax arundinaceus</name>
    <dbReference type="NCBI Taxonomy" id="35708"/>
    <lineage>
        <taxon>Eukaryota</taxon>
        <taxon>Viridiplantae</taxon>
        <taxon>Streptophyta</taxon>
        <taxon>Embryophyta</taxon>
        <taxon>Tracheophyta</taxon>
        <taxon>Spermatophyta</taxon>
        <taxon>Magnoliopsida</taxon>
        <taxon>Liliopsida</taxon>
        <taxon>Poales</taxon>
        <taxon>Poaceae</taxon>
        <taxon>PACMAD clade</taxon>
        <taxon>Arundinoideae</taxon>
        <taxon>Arundineae</taxon>
        <taxon>Arundo</taxon>
    </lineage>
</organism>